<reference evidence="3 4" key="1">
    <citation type="submission" date="2019-01" db="EMBL/GenBank/DDBJ databases">
        <title>Insights into ecological role of a new deltaproteobacterial order Candidatus Sinidesulfobacterales (Sva0485) by metagenomics and metatranscriptomics.</title>
        <authorList>
            <person name="Tan S."/>
            <person name="Liu J."/>
            <person name="Fang Y."/>
            <person name="Hedlund B.P."/>
            <person name="Lian Z.H."/>
            <person name="Huang L.Y."/>
            <person name="Li J.T."/>
            <person name="Huang L.N."/>
            <person name="Li W.J."/>
            <person name="Jiang H.C."/>
            <person name="Dong H.L."/>
            <person name="Shu W.S."/>
        </authorList>
    </citation>
    <scope>NUCLEOTIDE SEQUENCE [LARGE SCALE GENOMIC DNA]</scope>
    <source>
        <strain evidence="3">AP3</strain>
    </source>
</reference>
<accession>A0A519BAN1</accession>
<sequence length="267" mass="30720">MKNKKYFRVFLLLFVFLFFTAAFLSGCAEMEPDTIHNLKVQVKKLNKKTGKLSQSNTYLEQKLHDIQVNIANQGVKIADINSKLRDIYGKYEVESHNLHMLQKRFRDYRLIVNKELITLLKHAQIKPPVEKIAPPKKAVISVSPKLMEFNKGMDLYKKKDYANAVLAFNKFISKYPQSKDIPDAVFYKAVSNFNLKKYPVSILEFHKFSEVYPKNSHVPMAIYLQGMGFLKLSDKSDASILFQQVVSKYPDAEASKLSAAELKKLSK</sequence>
<name>A0A519BAN1_9DELT</name>
<dbReference type="InterPro" id="IPR039565">
    <property type="entry name" value="BamD-like"/>
</dbReference>
<evidence type="ECO:0000259" key="2">
    <source>
        <dbReference type="Pfam" id="PF13525"/>
    </source>
</evidence>
<dbReference type="PROSITE" id="PS51257">
    <property type="entry name" value="PROKAR_LIPOPROTEIN"/>
    <property type="match status" value="1"/>
</dbReference>
<dbReference type="InterPro" id="IPR011990">
    <property type="entry name" value="TPR-like_helical_dom_sf"/>
</dbReference>
<dbReference type="EMBL" id="SGBD01000003">
    <property type="protein sequence ID" value="RZD14347.1"/>
    <property type="molecule type" value="Genomic_DNA"/>
</dbReference>
<comment type="caution">
    <text evidence="3">The sequence shown here is derived from an EMBL/GenBank/DDBJ whole genome shotgun (WGS) entry which is preliminary data.</text>
</comment>
<evidence type="ECO:0000313" key="4">
    <source>
        <dbReference type="Proteomes" id="UP000320813"/>
    </source>
</evidence>
<organism evidence="3 4">
    <name type="scientific">Candidatus Acidulodesulfobacterium ferriphilum</name>
    <dbReference type="NCBI Taxonomy" id="2597223"/>
    <lineage>
        <taxon>Bacteria</taxon>
        <taxon>Deltaproteobacteria</taxon>
        <taxon>Candidatus Acidulodesulfobacterales</taxon>
        <taxon>Candidatus Acidulodesulfobacterium</taxon>
    </lineage>
</organism>
<gene>
    <name evidence="3" type="ORF">EVJ47_06690</name>
</gene>
<evidence type="ECO:0000256" key="1">
    <source>
        <dbReference type="ARBA" id="ARBA00022729"/>
    </source>
</evidence>
<dbReference type="Gene3D" id="1.25.40.10">
    <property type="entry name" value="Tetratricopeptide repeat domain"/>
    <property type="match status" value="1"/>
</dbReference>
<dbReference type="AlphaFoldDB" id="A0A519BAN1"/>
<proteinExistence type="predicted"/>
<protein>
    <submittedName>
        <fullName evidence="3">Tetratricopeptide repeat protein</fullName>
    </submittedName>
</protein>
<keyword evidence="1" id="KW-0732">Signal</keyword>
<dbReference type="SUPFAM" id="SSF48452">
    <property type="entry name" value="TPR-like"/>
    <property type="match status" value="1"/>
</dbReference>
<feature type="domain" description="Outer membrane lipoprotein BamD-like" evidence="2">
    <location>
        <begin position="149"/>
        <end position="258"/>
    </location>
</feature>
<evidence type="ECO:0000313" key="3">
    <source>
        <dbReference type="EMBL" id="RZD14347.1"/>
    </source>
</evidence>
<dbReference type="Proteomes" id="UP000320813">
    <property type="component" value="Unassembled WGS sequence"/>
</dbReference>
<dbReference type="Pfam" id="PF13525">
    <property type="entry name" value="YfiO"/>
    <property type="match status" value="1"/>
</dbReference>